<protein>
    <submittedName>
        <fullName evidence="2">Uncharacterized protein</fullName>
    </submittedName>
</protein>
<gene>
    <name evidence="2" type="ORF">U9M48_002140</name>
</gene>
<evidence type="ECO:0000313" key="3">
    <source>
        <dbReference type="Proteomes" id="UP001341281"/>
    </source>
</evidence>
<sequence>MLSEPRAVPNNAEPRARSSPPRTRPRSSPSTLGPEKLSEDLNEDNYFDTTRVGTGNYGRD</sequence>
<evidence type="ECO:0000313" key="2">
    <source>
        <dbReference type="EMBL" id="WVZ50936.1"/>
    </source>
</evidence>
<feature type="compositionally biased region" description="Low complexity" evidence="1">
    <location>
        <begin position="17"/>
        <end position="31"/>
    </location>
</feature>
<proteinExistence type="predicted"/>
<organism evidence="2 3">
    <name type="scientific">Paspalum notatum var. saurae</name>
    <dbReference type="NCBI Taxonomy" id="547442"/>
    <lineage>
        <taxon>Eukaryota</taxon>
        <taxon>Viridiplantae</taxon>
        <taxon>Streptophyta</taxon>
        <taxon>Embryophyta</taxon>
        <taxon>Tracheophyta</taxon>
        <taxon>Spermatophyta</taxon>
        <taxon>Magnoliopsida</taxon>
        <taxon>Liliopsida</taxon>
        <taxon>Poales</taxon>
        <taxon>Poaceae</taxon>
        <taxon>PACMAD clade</taxon>
        <taxon>Panicoideae</taxon>
        <taxon>Andropogonodae</taxon>
        <taxon>Paspaleae</taxon>
        <taxon>Paspalinae</taxon>
        <taxon>Paspalum</taxon>
    </lineage>
</organism>
<evidence type="ECO:0000256" key="1">
    <source>
        <dbReference type="SAM" id="MobiDB-lite"/>
    </source>
</evidence>
<accession>A0AAQ3PJB2</accession>
<dbReference type="AlphaFoldDB" id="A0AAQ3PJB2"/>
<reference evidence="2 3" key="1">
    <citation type="submission" date="2024-02" db="EMBL/GenBank/DDBJ databases">
        <title>High-quality chromosome-scale genome assembly of Pensacola bahiagrass (Paspalum notatum Flugge var. saurae).</title>
        <authorList>
            <person name="Vega J.M."/>
            <person name="Podio M."/>
            <person name="Orjuela J."/>
            <person name="Siena L.A."/>
            <person name="Pessino S.C."/>
            <person name="Combes M.C."/>
            <person name="Mariac C."/>
            <person name="Albertini E."/>
            <person name="Pupilli F."/>
            <person name="Ortiz J.P.A."/>
            <person name="Leblanc O."/>
        </authorList>
    </citation>
    <scope>NUCLEOTIDE SEQUENCE [LARGE SCALE GENOMIC DNA]</scope>
    <source>
        <strain evidence="2">R1</strain>
        <tissue evidence="2">Leaf</tissue>
    </source>
</reference>
<dbReference type="Proteomes" id="UP001341281">
    <property type="component" value="Chromosome 01"/>
</dbReference>
<feature type="region of interest" description="Disordered" evidence="1">
    <location>
        <begin position="1"/>
        <end position="60"/>
    </location>
</feature>
<dbReference type="EMBL" id="CP144745">
    <property type="protein sequence ID" value="WVZ50936.1"/>
    <property type="molecule type" value="Genomic_DNA"/>
</dbReference>
<name>A0AAQ3PJB2_PASNO</name>
<keyword evidence="3" id="KW-1185">Reference proteome</keyword>